<comment type="caution">
    <text evidence="11">The sequence shown here is derived from an EMBL/GenBank/DDBJ whole genome shotgun (WGS) entry which is preliminary data.</text>
</comment>
<feature type="signal peptide" evidence="9">
    <location>
        <begin position="1"/>
        <end position="19"/>
    </location>
</feature>
<feature type="binding site" evidence="8">
    <location>
        <position position="46"/>
    </location>
    <ligand>
        <name>substrate</name>
    </ligand>
</feature>
<dbReference type="PANTHER" id="PTHR43343">
    <property type="entry name" value="PEPTIDASE S12"/>
    <property type="match status" value="1"/>
</dbReference>
<protein>
    <submittedName>
        <fullName evidence="11">Serine protease</fullName>
    </submittedName>
</protein>
<dbReference type="Pfam" id="PF13180">
    <property type="entry name" value="PDZ_2"/>
    <property type="match status" value="1"/>
</dbReference>
<dbReference type="OrthoDB" id="9758917at2"/>
<dbReference type="InterPro" id="IPR009003">
    <property type="entry name" value="Peptidase_S1_PA"/>
</dbReference>
<keyword evidence="6" id="KW-0720">Serine protease</keyword>
<dbReference type="InterPro" id="IPR001940">
    <property type="entry name" value="Peptidase_S1C"/>
</dbReference>
<dbReference type="EMBL" id="JFHK01000004">
    <property type="protein sequence ID" value="OAA31280.1"/>
    <property type="molecule type" value="Genomic_DNA"/>
</dbReference>
<comment type="similarity">
    <text evidence="1">Belongs to the peptidase S1C family.</text>
</comment>
<keyword evidence="3 9" id="KW-0732">Signal</keyword>
<evidence type="ECO:0000256" key="7">
    <source>
        <dbReference type="PIRSR" id="PIRSR611782-1"/>
    </source>
</evidence>
<dbReference type="PRINTS" id="PR00834">
    <property type="entry name" value="PROTEASES2C"/>
</dbReference>
<proteinExistence type="inferred from homology"/>
<dbReference type="InterPro" id="IPR051201">
    <property type="entry name" value="Chloro_Bact_Ser_Proteases"/>
</dbReference>
<feature type="binding site" evidence="8">
    <location>
        <position position="96"/>
    </location>
    <ligand>
        <name>substrate</name>
    </ligand>
</feature>
<gene>
    <name evidence="11" type="ORF">AT15_07225</name>
</gene>
<dbReference type="InterPro" id="IPR001478">
    <property type="entry name" value="PDZ"/>
</dbReference>
<dbReference type="InterPro" id="IPR036034">
    <property type="entry name" value="PDZ_sf"/>
</dbReference>
<evidence type="ECO:0000256" key="8">
    <source>
        <dbReference type="PIRSR" id="PIRSR611782-2"/>
    </source>
</evidence>
<feature type="domain" description="PDZ" evidence="10">
    <location>
        <begin position="263"/>
        <end position="337"/>
    </location>
</feature>
<feature type="binding site" evidence="8">
    <location>
        <begin position="203"/>
        <end position="205"/>
    </location>
    <ligand>
        <name>substrate</name>
    </ligand>
</feature>
<dbReference type="PANTHER" id="PTHR43343:SF3">
    <property type="entry name" value="PROTEASE DO-LIKE 8, CHLOROPLASTIC"/>
    <property type="match status" value="1"/>
</dbReference>
<dbReference type="Proteomes" id="UP000077339">
    <property type="component" value="Unassembled WGS sequence"/>
</dbReference>
<keyword evidence="2 11" id="KW-0645">Protease</keyword>
<dbReference type="STRING" id="1453497.AT15_07225"/>
<dbReference type="NCBIfam" id="TIGR02037">
    <property type="entry name" value="degP_htrA_DO"/>
    <property type="match status" value="1"/>
</dbReference>
<evidence type="ECO:0000259" key="10">
    <source>
        <dbReference type="PROSITE" id="PS50106"/>
    </source>
</evidence>
<dbReference type="InterPro" id="IPR043504">
    <property type="entry name" value="Peptidase_S1_PA_chymotrypsin"/>
</dbReference>
<feature type="chain" id="PRO_5008116161" evidence="9">
    <location>
        <begin position="20"/>
        <end position="463"/>
    </location>
</feature>
<dbReference type="Gene3D" id="2.40.10.10">
    <property type="entry name" value="Trypsin-like serine proteases"/>
    <property type="match status" value="2"/>
</dbReference>
<dbReference type="Gene3D" id="2.30.42.10">
    <property type="match status" value="2"/>
</dbReference>
<dbReference type="SMART" id="SM00228">
    <property type="entry name" value="PDZ"/>
    <property type="match status" value="2"/>
</dbReference>
<name>A0A182C753_9BACT</name>
<feature type="active site" description="Charge relay system" evidence="7">
    <location>
        <position position="96"/>
    </location>
</feature>
<dbReference type="GO" id="GO:0004252">
    <property type="term" value="F:serine-type endopeptidase activity"/>
    <property type="evidence" value="ECO:0007669"/>
    <property type="project" value="InterPro"/>
</dbReference>
<dbReference type="GO" id="GO:0006508">
    <property type="term" value="P:proteolysis"/>
    <property type="evidence" value="ECO:0007669"/>
    <property type="project" value="UniProtKB-KW"/>
</dbReference>
<keyword evidence="5" id="KW-0378">Hydrolase</keyword>
<evidence type="ECO:0000256" key="1">
    <source>
        <dbReference type="ARBA" id="ARBA00010541"/>
    </source>
</evidence>
<dbReference type="AlphaFoldDB" id="A0A182C753"/>
<evidence type="ECO:0000256" key="5">
    <source>
        <dbReference type="ARBA" id="ARBA00022801"/>
    </source>
</evidence>
<feature type="active site" description="Charge relay system" evidence="7">
    <location>
        <position position="205"/>
    </location>
</feature>
<feature type="binding site" evidence="8">
    <location>
        <position position="126"/>
    </location>
    <ligand>
        <name>substrate</name>
    </ligand>
</feature>
<accession>A0A182C753</accession>
<organism evidence="11 12">
    <name type="scientific">Kosmotoga arenicorallina S304</name>
    <dbReference type="NCBI Taxonomy" id="1453497"/>
    <lineage>
        <taxon>Bacteria</taxon>
        <taxon>Thermotogati</taxon>
        <taxon>Thermotogota</taxon>
        <taxon>Thermotogae</taxon>
        <taxon>Kosmotogales</taxon>
        <taxon>Kosmotogaceae</taxon>
        <taxon>Kosmotoga</taxon>
    </lineage>
</organism>
<feature type="active site" description="Charge relay system" evidence="7">
    <location>
        <position position="126"/>
    </location>
</feature>
<dbReference type="PROSITE" id="PS50106">
    <property type="entry name" value="PDZ"/>
    <property type="match status" value="1"/>
</dbReference>
<dbReference type="InterPro" id="IPR011782">
    <property type="entry name" value="Pept_S1C_Do"/>
</dbReference>
<reference evidence="11 12" key="1">
    <citation type="submission" date="2014-02" db="EMBL/GenBank/DDBJ databases">
        <title>Kosmotoga genome sequencing.</title>
        <authorList>
            <person name="Pollo S.M."/>
            <person name="Charchuk R."/>
            <person name="Nesbo C.L."/>
        </authorList>
    </citation>
    <scope>NUCLEOTIDE SEQUENCE [LARGE SCALE GENOMIC DNA]</scope>
    <source>
        <strain evidence="11 12">S304</strain>
    </source>
</reference>
<evidence type="ECO:0000256" key="6">
    <source>
        <dbReference type="ARBA" id="ARBA00022825"/>
    </source>
</evidence>
<dbReference type="PATRIC" id="fig|1453497.3.peg.1439"/>
<sequence>MKKLLVVAFTILAVTLGLAFVNPDYVSPVEKVIEAAAPAVVKIDVETTAKVSPFDPFTEDFFKRFFGEIPFAEKKAEALGSGFIFDAEGYILTNEHVVHNADQIKVTLLDGSKYDAKYIGGDEELDIAVIKIDPDGKDLPVLEIGDSDSLKIGEWAIAIGNPLGFQHTVTLGVISATGRQIPKPDGNGYYSNLIQTDAAINPGNSGGPLLNIHGQVIGINTAIVSPEYGSTLGFAIPINMAMRFVGMMIEGVPIQKAYLGVYVSTVTESTAKSLGLKTDTGALVTDVIKDSPAEKAGIKAQDVIISINGLDIHSSEELVAAVHNYPAGSEVSITVDRFGQKIIFNVELGYQDNAKGEKIQEKYTDEKFGLVVDNILPGDREELSIPQEISGVIVRDVLDNSYAARLGISKDDIIVKISVNGTQLEITSLEDYKGVISNISKGDYVAMIVLREGIRYIASFRYY</sequence>
<keyword evidence="12" id="KW-1185">Reference proteome</keyword>
<dbReference type="SUPFAM" id="SSF50156">
    <property type="entry name" value="PDZ domain-like"/>
    <property type="match status" value="2"/>
</dbReference>
<evidence type="ECO:0000256" key="2">
    <source>
        <dbReference type="ARBA" id="ARBA00022670"/>
    </source>
</evidence>
<evidence type="ECO:0000313" key="12">
    <source>
        <dbReference type="Proteomes" id="UP000077339"/>
    </source>
</evidence>
<evidence type="ECO:0000256" key="4">
    <source>
        <dbReference type="ARBA" id="ARBA00022737"/>
    </source>
</evidence>
<dbReference type="SUPFAM" id="SSF50494">
    <property type="entry name" value="Trypsin-like serine proteases"/>
    <property type="match status" value="1"/>
</dbReference>
<evidence type="ECO:0000256" key="3">
    <source>
        <dbReference type="ARBA" id="ARBA00022729"/>
    </source>
</evidence>
<keyword evidence="4" id="KW-0677">Repeat</keyword>
<evidence type="ECO:0000256" key="9">
    <source>
        <dbReference type="SAM" id="SignalP"/>
    </source>
</evidence>
<dbReference type="Pfam" id="PF13365">
    <property type="entry name" value="Trypsin_2"/>
    <property type="match status" value="1"/>
</dbReference>
<evidence type="ECO:0000313" key="11">
    <source>
        <dbReference type="EMBL" id="OAA31280.1"/>
    </source>
</evidence>
<dbReference type="RefSeq" id="WP_068346291.1">
    <property type="nucleotide sequence ID" value="NZ_JFHK01000004.1"/>
</dbReference>